<reference evidence="2 3" key="1">
    <citation type="submission" date="2024-02" db="EMBL/GenBank/DDBJ databases">
        <title>A draft genome for the cacao thread blight pathogen Marasmius crinis-equi.</title>
        <authorList>
            <person name="Cohen S.P."/>
            <person name="Baruah I.K."/>
            <person name="Amoako-Attah I."/>
            <person name="Bukari Y."/>
            <person name="Meinhardt L.W."/>
            <person name="Bailey B.A."/>
        </authorList>
    </citation>
    <scope>NUCLEOTIDE SEQUENCE [LARGE SCALE GENOMIC DNA]</scope>
    <source>
        <strain evidence="2 3">GH-76</strain>
    </source>
</reference>
<accession>A0ABR3ESR2</accession>
<gene>
    <name evidence="2" type="ORF">V5O48_016071</name>
</gene>
<dbReference type="Proteomes" id="UP001465976">
    <property type="component" value="Unassembled WGS sequence"/>
</dbReference>
<feature type="compositionally biased region" description="Basic and acidic residues" evidence="1">
    <location>
        <begin position="110"/>
        <end position="121"/>
    </location>
</feature>
<feature type="compositionally biased region" description="Low complexity" evidence="1">
    <location>
        <begin position="93"/>
        <end position="108"/>
    </location>
</feature>
<evidence type="ECO:0000313" key="3">
    <source>
        <dbReference type="Proteomes" id="UP001465976"/>
    </source>
</evidence>
<feature type="region of interest" description="Disordered" evidence="1">
    <location>
        <begin position="66"/>
        <end position="149"/>
    </location>
</feature>
<evidence type="ECO:0000256" key="1">
    <source>
        <dbReference type="SAM" id="MobiDB-lite"/>
    </source>
</evidence>
<sequence>MATIDSIVGAYQQDTSNELASSLPLPDTKQPYVGTVAVASEWLPQCQPGEQNTSYRSSTCSEEISVRSTMTTRPNNNYTLPFPSALPSSFGHSETPLPEITEPEISSSDEVMKRENRDPEWHPSCYNSHDHPPENFTADKVSRDSYPSSTIANGQYEYWESQQQDKEVQAFPG</sequence>
<protein>
    <submittedName>
        <fullName evidence="2">Uncharacterized protein</fullName>
    </submittedName>
</protein>
<dbReference type="EMBL" id="JBAHYK010002061">
    <property type="protein sequence ID" value="KAL0565948.1"/>
    <property type="molecule type" value="Genomic_DNA"/>
</dbReference>
<evidence type="ECO:0000313" key="2">
    <source>
        <dbReference type="EMBL" id="KAL0565948.1"/>
    </source>
</evidence>
<comment type="caution">
    <text evidence="2">The sequence shown here is derived from an EMBL/GenBank/DDBJ whole genome shotgun (WGS) entry which is preliminary data.</text>
</comment>
<name>A0ABR3ESR2_9AGAR</name>
<keyword evidence="3" id="KW-1185">Reference proteome</keyword>
<proteinExistence type="predicted"/>
<feature type="compositionally biased region" description="Polar residues" evidence="1">
    <location>
        <begin position="66"/>
        <end position="79"/>
    </location>
</feature>
<organism evidence="2 3">
    <name type="scientific">Marasmius crinis-equi</name>
    <dbReference type="NCBI Taxonomy" id="585013"/>
    <lineage>
        <taxon>Eukaryota</taxon>
        <taxon>Fungi</taxon>
        <taxon>Dikarya</taxon>
        <taxon>Basidiomycota</taxon>
        <taxon>Agaricomycotina</taxon>
        <taxon>Agaricomycetes</taxon>
        <taxon>Agaricomycetidae</taxon>
        <taxon>Agaricales</taxon>
        <taxon>Marasmiineae</taxon>
        <taxon>Marasmiaceae</taxon>
        <taxon>Marasmius</taxon>
    </lineage>
</organism>